<dbReference type="InterPro" id="IPR003689">
    <property type="entry name" value="ZIP"/>
</dbReference>
<keyword evidence="3 6" id="KW-1133">Transmembrane helix</keyword>
<evidence type="ECO:0000256" key="1">
    <source>
        <dbReference type="ARBA" id="ARBA00004141"/>
    </source>
</evidence>
<organism evidence="7 8">
    <name type="scientific">Apiospora marii</name>
    <dbReference type="NCBI Taxonomy" id="335849"/>
    <lineage>
        <taxon>Eukaryota</taxon>
        <taxon>Fungi</taxon>
        <taxon>Dikarya</taxon>
        <taxon>Ascomycota</taxon>
        <taxon>Pezizomycotina</taxon>
        <taxon>Sordariomycetes</taxon>
        <taxon>Xylariomycetidae</taxon>
        <taxon>Amphisphaeriales</taxon>
        <taxon>Apiosporaceae</taxon>
        <taxon>Apiospora</taxon>
    </lineage>
</organism>
<evidence type="ECO:0000256" key="3">
    <source>
        <dbReference type="ARBA" id="ARBA00022989"/>
    </source>
</evidence>
<protein>
    <recommendedName>
        <fullName evidence="9">Zinc/iron permease</fullName>
    </recommendedName>
</protein>
<evidence type="ECO:0008006" key="9">
    <source>
        <dbReference type="Google" id="ProtNLM"/>
    </source>
</evidence>
<feature type="compositionally biased region" description="Acidic residues" evidence="5">
    <location>
        <begin position="242"/>
        <end position="251"/>
    </location>
</feature>
<feature type="compositionally biased region" description="Polar residues" evidence="5">
    <location>
        <begin position="1"/>
        <end position="13"/>
    </location>
</feature>
<feature type="compositionally biased region" description="Basic and acidic residues" evidence="5">
    <location>
        <begin position="16"/>
        <end position="44"/>
    </location>
</feature>
<evidence type="ECO:0000313" key="8">
    <source>
        <dbReference type="Proteomes" id="UP001396898"/>
    </source>
</evidence>
<evidence type="ECO:0000256" key="4">
    <source>
        <dbReference type="ARBA" id="ARBA00023136"/>
    </source>
</evidence>
<comment type="caution">
    <text evidence="7">The sequence shown here is derived from an EMBL/GenBank/DDBJ whole genome shotgun (WGS) entry which is preliminary data.</text>
</comment>
<feature type="compositionally biased region" description="Basic and acidic residues" evidence="5">
    <location>
        <begin position="302"/>
        <end position="314"/>
    </location>
</feature>
<dbReference type="Proteomes" id="UP001396898">
    <property type="component" value="Unassembled WGS sequence"/>
</dbReference>
<feature type="transmembrane region" description="Helical" evidence="6">
    <location>
        <begin position="169"/>
        <end position="190"/>
    </location>
</feature>
<feature type="region of interest" description="Disordered" evidence="5">
    <location>
        <begin position="1"/>
        <end position="46"/>
    </location>
</feature>
<evidence type="ECO:0000313" key="7">
    <source>
        <dbReference type="EMBL" id="KAK8018826.1"/>
    </source>
</evidence>
<sequence length="500" mass="53430">MALPTSRSQNSYEWNVEERHDSKEGTRSLDDGSHHRMGTKDTAHGSKLWTPERASWATWLLSSFAMSIVFSAFLSSPGLDLLLGTALRPQETRETIIPVIANAPEPTPHAAPPPLAKRATCQSGGHDAADYNLPLRVGAVFIILAVSSAACAFPILVTRLPGLRIPDNFFFAVRHFGTGVLIATAFVHLLPTAFTLLGDPCLGDFWTRDFEAMPGAIALVGIFVVTVIEMLLHPARRTAVPEDNDDDGDEDGEKKKAAAPAPAASSEVRAKKPVVGRSESIGRTLSNINRRSNSGDAIRAPAPREETATTKETSEDVEDAEVGLPSGPPVLSEAQKRRKDVMQIVLLEMGILFHSVFIGMALSVSIGGNEFVVLLIAIAFHQTFEGLALGARIAAIEWPAKSPQPILMAVAYGCTTPLGQAIGLASRTAYSPESEVGLILVGVMNAISAGLLTFASLVELLSEDLLSDESWRVLRGRRRVCACALVVAGAFLMSLVGAWA</sequence>
<feature type="region of interest" description="Disordered" evidence="5">
    <location>
        <begin position="238"/>
        <end position="333"/>
    </location>
</feature>
<gene>
    <name evidence="7" type="ORF">PG991_008016</name>
</gene>
<name>A0ABR1RV42_9PEZI</name>
<keyword evidence="8" id="KW-1185">Reference proteome</keyword>
<accession>A0ABR1RV42</accession>
<dbReference type="PANTHER" id="PTHR11040:SF55">
    <property type="entry name" value="MEMBRANE ZINC ION TRANSPORTER, PUTATIVE (AFU_ORTHOLOGUE AFUA_6G00470)-RELATED"/>
    <property type="match status" value="1"/>
</dbReference>
<dbReference type="Pfam" id="PF02535">
    <property type="entry name" value="Zip"/>
    <property type="match status" value="1"/>
</dbReference>
<evidence type="ECO:0000256" key="2">
    <source>
        <dbReference type="ARBA" id="ARBA00022692"/>
    </source>
</evidence>
<feature type="transmembrane region" description="Helical" evidence="6">
    <location>
        <begin position="437"/>
        <end position="458"/>
    </location>
</feature>
<keyword evidence="4 6" id="KW-0472">Membrane</keyword>
<feature type="transmembrane region" description="Helical" evidence="6">
    <location>
        <begin position="344"/>
        <end position="366"/>
    </location>
</feature>
<dbReference type="PANTHER" id="PTHR11040">
    <property type="entry name" value="ZINC/IRON TRANSPORTER"/>
    <property type="match status" value="1"/>
</dbReference>
<keyword evidence="2 6" id="KW-0812">Transmembrane</keyword>
<feature type="transmembrane region" description="Helical" evidence="6">
    <location>
        <begin position="372"/>
        <end position="394"/>
    </location>
</feature>
<proteinExistence type="predicted"/>
<evidence type="ECO:0000256" key="5">
    <source>
        <dbReference type="SAM" id="MobiDB-lite"/>
    </source>
</evidence>
<reference evidence="7 8" key="1">
    <citation type="submission" date="2023-01" db="EMBL/GenBank/DDBJ databases">
        <title>Analysis of 21 Apiospora genomes using comparative genomics revels a genus with tremendous synthesis potential of carbohydrate active enzymes and secondary metabolites.</title>
        <authorList>
            <person name="Sorensen T."/>
        </authorList>
    </citation>
    <scope>NUCLEOTIDE SEQUENCE [LARGE SCALE GENOMIC DNA]</scope>
    <source>
        <strain evidence="7 8">CBS 20057</strain>
    </source>
</reference>
<dbReference type="EMBL" id="JAQQWI010000010">
    <property type="protein sequence ID" value="KAK8018826.1"/>
    <property type="molecule type" value="Genomic_DNA"/>
</dbReference>
<feature type="transmembrane region" description="Helical" evidence="6">
    <location>
        <begin position="56"/>
        <end position="74"/>
    </location>
</feature>
<feature type="transmembrane region" description="Helical" evidence="6">
    <location>
        <begin position="479"/>
        <end position="499"/>
    </location>
</feature>
<feature type="transmembrane region" description="Helical" evidence="6">
    <location>
        <begin position="137"/>
        <end position="157"/>
    </location>
</feature>
<feature type="transmembrane region" description="Helical" evidence="6">
    <location>
        <begin position="212"/>
        <end position="232"/>
    </location>
</feature>
<feature type="compositionally biased region" description="Polar residues" evidence="5">
    <location>
        <begin position="281"/>
        <end position="295"/>
    </location>
</feature>
<evidence type="ECO:0000256" key="6">
    <source>
        <dbReference type="SAM" id="Phobius"/>
    </source>
</evidence>
<comment type="subcellular location">
    <subcellularLocation>
        <location evidence="1">Membrane</location>
        <topology evidence="1">Multi-pass membrane protein</topology>
    </subcellularLocation>
</comment>
<feature type="transmembrane region" description="Helical" evidence="6">
    <location>
        <begin position="406"/>
        <end position="425"/>
    </location>
</feature>